<dbReference type="PRINTS" id="PR00987">
    <property type="entry name" value="TRNASYNTHGLU"/>
</dbReference>
<keyword evidence="5 10" id="KW-0436">Ligase</keyword>
<dbReference type="Gene3D" id="3.40.50.620">
    <property type="entry name" value="HUPs"/>
    <property type="match status" value="1"/>
</dbReference>
<feature type="binding site" evidence="10">
    <location>
        <position position="238"/>
    </location>
    <ligand>
        <name>ATP</name>
        <dbReference type="ChEBI" id="CHEBI:30616"/>
    </ligand>
</feature>
<keyword evidence="6 10" id="KW-0547">Nucleotide-binding</keyword>
<keyword evidence="4 10" id="KW-0963">Cytoplasm</keyword>
<dbReference type="NCBIfam" id="TIGR00464">
    <property type="entry name" value="gltX_bact"/>
    <property type="match status" value="1"/>
</dbReference>
<sequence>MSVRTRFAPSPTGYLHVGGARTALFSYLFARKHGGQFILRIEDTDLERSTAESVNAILEGMAWLGLEYDEGPFFQTHHFDRYQAVIDELLDKGLAYRCNCSKERLDRLRDRQMAAKVKPRYDGHCRGQKIDADEPHVVRFSNPIDGYVVVDDMIRGRVAFNNNELDDLIIRRTDGSPTYNLTVVVDDADMCITDVIRGDDHLGNAARQINILKAWGKEPPRYAHVPMILGNDGTRLSKRHGAVSVIAYRDQGYLPEALLNYLVRLGWSHGDAEIFSLDEMIQLFDINTVNKSPAAFNYDKLDWLNQHYIQHADPLRIARLLSPHLGQLEIDPTTGPDLVDVVTAQAARAKTLKELASISAFCYRDFDYYDADAAKQHLRPVAREPLIRLRTAFELMALDDWQPESLHHVITRIADELGLKMGKVAQPLRVAIVGRAASPGIDITLQLVGKDATLRRIDNALNWIATQHDNVNE</sequence>
<proteinExistence type="inferred from homology"/>
<dbReference type="AlphaFoldDB" id="A0A839HB39"/>
<evidence type="ECO:0000313" key="13">
    <source>
        <dbReference type="EMBL" id="MBB1126255.1"/>
    </source>
</evidence>
<evidence type="ECO:0000256" key="2">
    <source>
        <dbReference type="ARBA" id="ARBA00007894"/>
    </source>
</evidence>
<evidence type="ECO:0000313" key="14">
    <source>
        <dbReference type="Proteomes" id="UP000548632"/>
    </source>
</evidence>
<evidence type="ECO:0000256" key="9">
    <source>
        <dbReference type="ARBA" id="ARBA00023146"/>
    </source>
</evidence>
<dbReference type="Proteomes" id="UP000548632">
    <property type="component" value="Unassembled WGS sequence"/>
</dbReference>
<feature type="domain" description="Aminoacyl-tRNA synthetase class I anticodon-binding" evidence="12">
    <location>
        <begin position="317"/>
        <end position="461"/>
    </location>
</feature>
<dbReference type="InterPro" id="IPR020751">
    <property type="entry name" value="aa-tRNA-synth_I_codon-bd_sub2"/>
</dbReference>
<evidence type="ECO:0000259" key="12">
    <source>
        <dbReference type="Pfam" id="PF19269"/>
    </source>
</evidence>
<comment type="subcellular location">
    <subcellularLocation>
        <location evidence="1 10">Cytoplasm</location>
    </subcellularLocation>
</comment>
<dbReference type="InterPro" id="IPR033910">
    <property type="entry name" value="GluRS_core"/>
</dbReference>
<comment type="function">
    <text evidence="10">Catalyzes the attachment of glutamate to tRNA(Glu) in a two-step reaction: glutamate is first activated by ATP to form Glu-AMP and then transferred to the acceptor end of tRNA(Glu).</text>
</comment>
<dbReference type="SUPFAM" id="SSF48163">
    <property type="entry name" value="An anticodon-binding domain of class I aminoacyl-tRNA synthetases"/>
    <property type="match status" value="1"/>
</dbReference>
<evidence type="ECO:0000256" key="3">
    <source>
        <dbReference type="ARBA" id="ARBA00011245"/>
    </source>
</evidence>
<evidence type="ECO:0000256" key="10">
    <source>
        <dbReference type="HAMAP-Rule" id="MF_00022"/>
    </source>
</evidence>
<dbReference type="GO" id="GO:0005829">
    <property type="term" value="C:cytosol"/>
    <property type="evidence" value="ECO:0007669"/>
    <property type="project" value="TreeGrafter"/>
</dbReference>
<dbReference type="InterPro" id="IPR049940">
    <property type="entry name" value="GluQ/Sye"/>
</dbReference>
<comment type="caution">
    <text evidence="13">The sequence shown here is derived from an EMBL/GenBank/DDBJ whole genome shotgun (WGS) entry which is preliminary data.</text>
</comment>
<dbReference type="EMBL" id="JABVCQ010000016">
    <property type="protein sequence ID" value="MBB1126255.1"/>
    <property type="molecule type" value="Genomic_DNA"/>
</dbReference>
<dbReference type="Pfam" id="PF00749">
    <property type="entry name" value="tRNA-synt_1c"/>
    <property type="match status" value="1"/>
</dbReference>
<keyword evidence="8 10" id="KW-0648">Protein biosynthesis</keyword>
<gene>
    <name evidence="10 13" type="primary">gltX</name>
    <name evidence="13" type="ORF">HUK38_08425</name>
</gene>
<keyword evidence="7 10" id="KW-0067">ATP-binding</keyword>
<evidence type="ECO:0000256" key="8">
    <source>
        <dbReference type="ARBA" id="ARBA00022917"/>
    </source>
</evidence>
<keyword evidence="9 10" id="KW-0030">Aminoacyl-tRNA synthetase</keyword>
<dbReference type="GO" id="GO:0005524">
    <property type="term" value="F:ATP binding"/>
    <property type="evidence" value="ECO:0007669"/>
    <property type="project" value="UniProtKB-UniRule"/>
</dbReference>
<evidence type="ECO:0000256" key="7">
    <source>
        <dbReference type="ARBA" id="ARBA00022840"/>
    </source>
</evidence>
<dbReference type="InterPro" id="IPR014729">
    <property type="entry name" value="Rossmann-like_a/b/a_fold"/>
</dbReference>
<comment type="subunit">
    <text evidence="3 10">Monomer.</text>
</comment>
<dbReference type="FunFam" id="3.40.50.620:FF:000007">
    <property type="entry name" value="Glutamate--tRNA ligase"/>
    <property type="match status" value="1"/>
</dbReference>
<dbReference type="GO" id="GO:0004818">
    <property type="term" value="F:glutamate-tRNA ligase activity"/>
    <property type="evidence" value="ECO:0007669"/>
    <property type="project" value="UniProtKB-UniRule"/>
</dbReference>
<dbReference type="SUPFAM" id="SSF52374">
    <property type="entry name" value="Nucleotidylyl transferase"/>
    <property type="match status" value="1"/>
</dbReference>
<accession>A0A839HB39</accession>
<dbReference type="PANTHER" id="PTHR43311">
    <property type="entry name" value="GLUTAMATE--TRNA LIGASE"/>
    <property type="match status" value="1"/>
</dbReference>
<dbReference type="GO" id="GO:0006424">
    <property type="term" value="P:glutamyl-tRNA aminoacylation"/>
    <property type="evidence" value="ECO:0007669"/>
    <property type="project" value="UniProtKB-UniRule"/>
</dbReference>
<dbReference type="InterPro" id="IPR045462">
    <property type="entry name" value="aa-tRNA-synth_I_cd-bd"/>
</dbReference>
<evidence type="ECO:0000256" key="5">
    <source>
        <dbReference type="ARBA" id="ARBA00022598"/>
    </source>
</evidence>
<dbReference type="Pfam" id="PF19269">
    <property type="entry name" value="Anticodon_2"/>
    <property type="match status" value="1"/>
</dbReference>
<evidence type="ECO:0000256" key="6">
    <source>
        <dbReference type="ARBA" id="ARBA00022741"/>
    </source>
</evidence>
<organism evidence="13 14">
    <name type="scientific">Thiospirillum jenense</name>
    <dbReference type="NCBI Taxonomy" id="1653858"/>
    <lineage>
        <taxon>Bacteria</taxon>
        <taxon>Pseudomonadati</taxon>
        <taxon>Pseudomonadota</taxon>
        <taxon>Gammaproteobacteria</taxon>
        <taxon>Chromatiales</taxon>
        <taxon>Chromatiaceae</taxon>
        <taxon>Thiospirillum</taxon>
    </lineage>
</organism>
<name>A0A839HB39_9GAMM</name>
<dbReference type="InterPro" id="IPR008925">
    <property type="entry name" value="aa_tRNA-synth_I_cd-bd_sf"/>
</dbReference>
<evidence type="ECO:0000256" key="4">
    <source>
        <dbReference type="ARBA" id="ARBA00022490"/>
    </source>
</evidence>
<feature type="short sequence motif" description="'HIGH' region" evidence="10">
    <location>
        <begin position="9"/>
        <end position="19"/>
    </location>
</feature>
<dbReference type="PROSITE" id="PS00178">
    <property type="entry name" value="AA_TRNA_LIGASE_I"/>
    <property type="match status" value="1"/>
</dbReference>
<dbReference type="EC" id="6.1.1.17" evidence="10"/>
<dbReference type="GO" id="GO:0000049">
    <property type="term" value="F:tRNA binding"/>
    <property type="evidence" value="ECO:0007669"/>
    <property type="project" value="InterPro"/>
</dbReference>
<feature type="domain" description="Glutamyl/glutaminyl-tRNA synthetase class Ib catalytic" evidence="11">
    <location>
        <begin position="3"/>
        <end position="303"/>
    </location>
</feature>
<comment type="catalytic activity">
    <reaction evidence="10">
        <text>tRNA(Glu) + L-glutamate + ATP = L-glutamyl-tRNA(Glu) + AMP + diphosphate</text>
        <dbReference type="Rhea" id="RHEA:23540"/>
        <dbReference type="Rhea" id="RHEA-COMP:9663"/>
        <dbReference type="Rhea" id="RHEA-COMP:9680"/>
        <dbReference type="ChEBI" id="CHEBI:29985"/>
        <dbReference type="ChEBI" id="CHEBI:30616"/>
        <dbReference type="ChEBI" id="CHEBI:33019"/>
        <dbReference type="ChEBI" id="CHEBI:78442"/>
        <dbReference type="ChEBI" id="CHEBI:78520"/>
        <dbReference type="ChEBI" id="CHEBI:456215"/>
        <dbReference type="EC" id="6.1.1.17"/>
    </reaction>
</comment>
<comment type="similarity">
    <text evidence="2 10">Belongs to the class-I aminoacyl-tRNA synthetase family. Glutamate--tRNA ligase type 1 subfamily.</text>
</comment>
<dbReference type="InterPro" id="IPR000924">
    <property type="entry name" value="Glu/Gln-tRNA-synth"/>
</dbReference>
<dbReference type="CDD" id="cd00808">
    <property type="entry name" value="GluRS_core"/>
    <property type="match status" value="1"/>
</dbReference>
<protein>
    <recommendedName>
        <fullName evidence="10">Glutamate--tRNA ligase</fullName>
        <ecNumber evidence="10">6.1.1.17</ecNumber>
    </recommendedName>
    <alternativeName>
        <fullName evidence="10">Glutamyl-tRNA synthetase</fullName>
        <shortName evidence="10">GluRS</shortName>
    </alternativeName>
</protein>
<dbReference type="HAMAP" id="MF_00022">
    <property type="entry name" value="Glu_tRNA_synth_type1"/>
    <property type="match status" value="1"/>
</dbReference>
<feature type="short sequence motif" description="'KMSKS' region" evidence="10">
    <location>
        <begin position="235"/>
        <end position="239"/>
    </location>
</feature>
<dbReference type="InterPro" id="IPR001412">
    <property type="entry name" value="aa-tRNA-synth_I_CS"/>
</dbReference>
<keyword evidence="14" id="KW-1185">Reference proteome</keyword>
<dbReference type="GO" id="GO:0008270">
    <property type="term" value="F:zinc ion binding"/>
    <property type="evidence" value="ECO:0007669"/>
    <property type="project" value="InterPro"/>
</dbReference>
<comment type="caution">
    <text evidence="10">Lacks conserved residue(s) required for the propagation of feature annotation.</text>
</comment>
<dbReference type="InterPro" id="IPR020058">
    <property type="entry name" value="Glu/Gln-tRNA-synth_Ib_cat-dom"/>
</dbReference>
<dbReference type="InterPro" id="IPR004527">
    <property type="entry name" value="Glu-tRNA-ligase_bac/mito"/>
</dbReference>
<reference evidence="13 14" key="1">
    <citation type="journal article" date="2020" name="Arch. Microbiol.">
        <title>The genome sequence of the giant phototrophic gammaproteobacterium Thiospirillum jenense gives insight into its physiological properties and phylogenetic relationships.</title>
        <authorList>
            <person name="Imhoff J.F."/>
            <person name="Meyer T.E."/>
            <person name="Kyndt J.A."/>
        </authorList>
    </citation>
    <scope>NUCLEOTIDE SEQUENCE [LARGE SCALE GENOMIC DNA]</scope>
    <source>
        <strain evidence="13 14">DSM 216</strain>
    </source>
</reference>
<dbReference type="Gene3D" id="1.10.10.350">
    <property type="match status" value="1"/>
</dbReference>
<evidence type="ECO:0000259" key="11">
    <source>
        <dbReference type="Pfam" id="PF00749"/>
    </source>
</evidence>
<dbReference type="RefSeq" id="WP_182583887.1">
    <property type="nucleotide sequence ID" value="NZ_JABVCQ010000016.1"/>
</dbReference>
<evidence type="ECO:0000256" key="1">
    <source>
        <dbReference type="ARBA" id="ARBA00004496"/>
    </source>
</evidence>
<dbReference type="PANTHER" id="PTHR43311:SF2">
    <property type="entry name" value="GLUTAMATE--TRNA LIGASE, MITOCHONDRIAL-RELATED"/>
    <property type="match status" value="1"/>
</dbReference>